<organism evidence="1 2">
    <name type="scientific">Mucilaginibacter psychrotolerans</name>
    <dbReference type="NCBI Taxonomy" id="1524096"/>
    <lineage>
        <taxon>Bacteria</taxon>
        <taxon>Pseudomonadati</taxon>
        <taxon>Bacteroidota</taxon>
        <taxon>Sphingobacteriia</taxon>
        <taxon>Sphingobacteriales</taxon>
        <taxon>Sphingobacteriaceae</taxon>
        <taxon>Mucilaginibacter</taxon>
    </lineage>
</organism>
<accession>A0A4Y8S5I8</accession>
<protein>
    <submittedName>
        <fullName evidence="1">Uncharacterized protein</fullName>
    </submittedName>
</protein>
<dbReference type="EMBL" id="SOZE01000033">
    <property type="protein sequence ID" value="TFF34249.1"/>
    <property type="molecule type" value="Genomic_DNA"/>
</dbReference>
<dbReference type="SUPFAM" id="SSF52540">
    <property type="entry name" value="P-loop containing nucleoside triphosphate hydrolases"/>
    <property type="match status" value="1"/>
</dbReference>
<comment type="caution">
    <text evidence="1">The sequence shown here is derived from an EMBL/GenBank/DDBJ whole genome shotgun (WGS) entry which is preliminary data.</text>
</comment>
<name>A0A4Y8S5I8_9SPHI</name>
<gene>
    <name evidence="1" type="ORF">E2R66_22960</name>
</gene>
<evidence type="ECO:0000313" key="1">
    <source>
        <dbReference type="EMBL" id="TFF34249.1"/>
    </source>
</evidence>
<dbReference type="Proteomes" id="UP000297540">
    <property type="component" value="Unassembled WGS sequence"/>
</dbReference>
<sequence length="282" mass="33180">MTEKNASSFNSDGPFGAADASRVDFNKLRQNYIRLSNSDYKEDYLEADPSVRIIVGKRGAGKTLYLRSIQDYCRQMAENGDSIYFTDIDNEPPDSELITKVNLWYKNDADADEGWRRIWKVVILRSLYAHFFYSPSLRKYINSKITERFHSRYAAILPKTQVAISIYNQLSNLLNRHQSLRDLHHFLHLEEWAEFEVEMGQILKYAPPVYFFIDQVDDDFEHAPYDWLKCQYGLFSAVFRFIRNQVYGGRLHIIVSIREMVYAYILQTQNGNKYLTESKIKL</sequence>
<dbReference type="AlphaFoldDB" id="A0A4Y8S5I8"/>
<reference evidence="1 2" key="1">
    <citation type="journal article" date="2017" name="Int. J. Syst. Evol. Microbiol.">
        <title>Mucilaginibacterpsychrotolerans sp. nov., isolated from peatlands.</title>
        <authorList>
            <person name="Deng Y."/>
            <person name="Shen L."/>
            <person name="Xu B."/>
            <person name="Liu Y."/>
            <person name="Gu Z."/>
            <person name="Liu H."/>
            <person name="Zhou Y."/>
        </authorList>
    </citation>
    <scope>NUCLEOTIDE SEQUENCE [LARGE SCALE GENOMIC DNA]</scope>
    <source>
        <strain evidence="1 2">NH7-4</strain>
    </source>
</reference>
<dbReference type="RefSeq" id="WP_133235218.1">
    <property type="nucleotide sequence ID" value="NZ_SOZE01000033.1"/>
</dbReference>
<dbReference type="InterPro" id="IPR027417">
    <property type="entry name" value="P-loop_NTPase"/>
</dbReference>
<evidence type="ECO:0000313" key="2">
    <source>
        <dbReference type="Proteomes" id="UP000297540"/>
    </source>
</evidence>
<dbReference type="OrthoDB" id="9179688at2"/>
<proteinExistence type="predicted"/>
<keyword evidence="2" id="KW-1185">Reference proteome</keyword>